<dbReference type="GO" id="GO:0030036">
    <property type="term" value="P:actin cytoskeleton organization"/>
    <property type="evidence" value="ECO:0007669"/>
    <property type="project" value="InterPro"/>
</dbReference>
<dbReference type="CDD" id="cd21311">
    <property type="entry name" value="CH_dFLNA-like_rpt1"/>
    <property type="match status" value="1"/>
</dbReference>
<dbReference type="FunFam" id="2.60.40.10:FF:000001">
    <property type="entry name" value="Filamin-C isoform b"/>
    <property type="match status" value="1"/>
</dbReference>
<dbReference type="SUPFAM" id="SSF81296">
    <property type="entry name" value="E set domains"/>
    <property type="match status" value="1"/>
</dbReference>
<feature type="domain" description="Calponin-homology (CH)" evidence="5">
    <location>
        <begin position="172"/>
        <end position="275"/>
    </location>
</feature>
<dbReference type="PANTHER" id="PTHR38537">
    <property type="entry name" value="JITTERBUG, ISOFORM N"/>
    <property type="match status" value="1"/>
</dbReference>
<dbReference type="AlphaFoldDB" id="A0A0T6BFY8"/>
<comment type="similarity">
    <text evidence="1">Belongs to the filamin family.</text>
</comment>
<protein>
    <submittedName>
        <fullName evidence="6">Actin binding protein</fullName>
    </submittedName>
</protein>
<evidence type="ECO:0000313" key="6">
    <source>
        <dbReference type="EMBL" id="KRT86091.1"/>
    </source>
</evidence>
<dbReference type="InterPro" id="IPR013783">
    <property type="entry name" value="Ig-like_fold"/>
</dbReference>
<dbReference type="SUPFAM" id="SSF47576">
    <property type="entry name" value="Calponin-homology domain, CH-domain"/>
    <property type="match status" value="1"/>
</dbReference>
<proteinExistence type="inferred from homology"/>
<dbReference type="EMBL" id="LJIG01000849">
    <property type="protein sequence ID" value="KRT86091.1"/>
    <property type="molecule type" value="Genomic_DNA"/>
</dbReference>
<evidence type="ECO:0000256" key="1">
    <source>
        <dbReference type="ARBA" id="ARBA00009238"/>
    </source>
</evidence>
<dbReference type="Pfam" id="PF00307">
    <property type="entry name" value="CH"/>
    <property type="match status" value="2"/>
</dbReference>
<keyword evidence="7" id="KW-1185">Reference proteome</keyword>
<dbReference type="FunFam" id="1.10.418.10:FF:000008">
    <property type="entry name" value="Filamin-B isoform C"/>
    <property type="match status" value="1"/>
</dbReference>
<dbReference type="InterPro" id="IPR014756">
    <property type="entry name" value="Ig_E-set"/>
</dbReference>
<dbReference type="InterPro" id="IPR001715">
    <property type="entry name" value="CH_dom"/>
</dbReference>
<dbReference type="InterPro" id="IPR001589">
    <property type="entry name" value="Actinin_actin-bd_CS"/>
</dbReference>
<name>A0A0T6BFY8_9SCAR</name>
<dbReference type="InterPro" id="IPR017868">
    <property type="entry name" value="Filamin/ABP280_repeat-like"/>
</dbReference>
<dbReference type="GO" id="GO:0051015">
    <property type="term" value="F:actin filament binding"/>
    <property type="evidence" value="ECO:0007669"/>
    <property type="project" value="InterPro"/>
</dbReference>
<dbReference type="Proteomes" id="UP000051574">
    <property type="component" value="Unassembled WGS sequence"/>
</dbReference>
<feature type="repeat" description="Filamin" evidence="4">
    <location>
        <begin position="282"/>
        <end position="380"/>
    </location>
</feature>
<dbReference type="InterPro" id="IPR036872">
    <property type="entry name" value="CH_dom_sf"/>
</dbReference>
<keyword evidence="2" id="KW-0677">Repeat</keyword>
<organism evidence="6 7">
    <name type="scientific">Oryctes borbonicus</name>
    <dbReference type="NCBI Taxonomy" id="1629725"/>
    <lineage>
        <taxon>Eukaryota</taxon>
        <taxon>Metazoa</taxon>
        <taxon>Ecdysozoa</taxon>
        <taxon>Arthropoda</taxon>
        <taxon>Hexapoda</taxon>
        <taxon>Insecta</taxon>
        <taxon>Pterygota</taxon>
        <taxon>Neoptera</taxon>
        <taxon>Endopterygota</taxon>
        <taxon>Coleoptera</taxon>
        <taxon>Polyphaga</taxon>
        <taxon>Scarabaeiformia</taxon>
        <taxon>Scarabaeidae</taxon>
        <taxon>Dynastinae</taxon>
        <taxon>Oryctes</taxon>
    </lineage>
</organism>
<dbReference type="PROSITE" id="PS50194">
    <property type="entry name" value="FILAMIN_REPEAT"/>
    <property type="match status" value="1"/>
</dbReference>
<sequence length="383" mass="42755">MAELGGVYVGLGQTVRCRSLDEYNAVDEVDEMVATERELAEDAQWKKIQQNTFTRWANEHLKTVEKHIGNLETDLCDGLRLITLIEVLSGKRLPKHNKKPSFRSQKLENVSVALKFLQEDEGIRIVNIDSTHIVDCKLKLILGLIWTLILHYSISLPMWEGEDDSSSGGQGPTPKQRLMNWIQSKVSDLPITNFTTDWNSGKAVGALVDAVAPGLCPDWQDWDAKDSVQNASEAMGLADDWLNIPQLITPEEIVNPNIDEQSMMTYLSQYPNAKLKQGAPLRPRTNPNRVRVYGPGIEPTGPIAGAPANFTVETFSAGRGQVDVFVENPKGQREPVDARFNNDRNLTYSIAYTPKMEGPHKVTVKFSGREVPKSPYTVQVCVR</sequence>
<gene>
    <name evidence="6" type="ORF">AMK59_2865</name>
</gene>
<keyword evidence="3" id="KW-0009">Actin-binding</keyword>
<evidence type="ECO:0000256" key="2">
    <source>
        <dbReference type="ARBA" id="ARBA00022737"/>
    </source>
</evidence>
<dbReference type="PANTHER" id="PTHR38537:SF8">
    <property type="entry name" value="FILAMIN-A"/>
    <property type="match status" value="1"/>
</dbReference>
<comment type="caution">
    <text evidence="6">The sequence shown here is derived from an EMBL/GenBank/DDBJ whole genome shotgun (WGS) entry which is preliminary data.</text>
</comment>
<dbReference type="SMART" id="SM00033">
    <property type="entry name" value="CH"/>
    <property type="match status" value="2"/>
</dbReference>
<dbReference type="Gene3D" id="1.10.418.10">
    <property type="entry name" value="Calponin-like domain"/>
    <property type="match status" value="2"/>
</dbReference>
<evidence type="ECO:0000259" key="5">
    <source>
        <dbReference type="PROSITE" id="PS50021"/>
    </source>
</evidence>
<dbReference type="CDD" id="cd21315">
    <property type="entry name" value="CH_dFLNA-like_rpt2"/>
    <property type="match status" value="1"/>
</dbReference>
<dbReference type="PROSITE" id="PS00019">
    <property type="entry name" value="ACTININ_1"/>
    <property type="match status" value="1"/>
</dbReference>
<accession>A0A0T6BFY8</accession>
<dbReference type="Pfam" id="PF00630">
    <property type="entry name" value="Filamin"/>
    <property type="match status" value="1"/>
</dbReference>
<dbReference type="InterPro" id="IPR001298">
    <property type="entry name" value="Filamin/ABP280_rpt"/>
</dbReference>
<reference evidence="6 7" key="1">
    <citation type="submission" date="2015-09" db="EMBL/GenBank/DDBJ databases">
        <title>Draft genome of the scarab beetle Oryctes borbonicus.</title>
        <authorList>
            <person name="Meyer J.M."/>
            <person name="Markov G.V."/>
            <person name="Baskaran P."/>
            <person name="Herrmann M."/>
            <person name="Sommer R.J."/>
            <person name="Roedelsperger C."/>
        </authorList>
    </citation>
    <scope>NUCLEOTIDE SEQUENCE [LARGE SCALE GENOMIC DNA]</scope>
    <source>
        <strain evidence="6">OB123</strain>
        <tissue evidence="6">Whole animal</tissue>
    </source>
</reference>
<dbReference type="InterPro" id="IPR044801">
    <property type="entry name" value="Filamin"/>
</dbReference>
<evidence type="ECO:0000313" key="7">
    <source>
        <dbReference type="Proteomes" id="UP000051574"/>
    </source>
</evidence>
<dbReference type="SMART" id="SM00557">
    <property type="entry name" value="IG_FLMN"/>
    <property type="match status" value="1"/>
</dbReference>
<evidence type="ECO:0000256" key="4">
    <source>
        <dbReference type="PROSITE-ProRule" id="PRU00087"/>
    </source>
</evidence>
<evidence type="ECO:0000256" key="3">
    <source>
        <dbReference type="ARBA" id="ARBA00023203"/>
    </source>
</evidence>
<dbReference type="OrthoDB" id="6756820at2759"/>
<feature type="domain" description="Calponin-homology (CH)" evidence="5">
    <location>
        <begin position="47"/>
        <end position="153"/>
    </location>
</feature>
<dbReference type="PROSITE" id="PS50021">
    <property type="entry name" value="CH"/>
    <property type="match status" value="2"/>
</dbReference>
<dbReference type="FunFam" id="1.10.418.10:FF:000006">
    <property type="entry name" value="Filamin-B isoform A"/>
    <property type="match status" value="1"/>
</dbReference>
<dbReference type="Gene3D" id="2.60.40.10">
    <property type="entry name" value="Immunoglobulins"/>
    <property type="match status" value="1"/>
</dbReference>